<reference evidence="4" key="1">
    <citation type="submission" date="2023-07" db="EMBL/GenBank/DDBJ databases">
        <title>30 novel species of actinomycetes from the DSMZ collection.</title>
        <authorList>
            <person name="Nouioui I."/>
        </authorList>
    </citation>
    <scope>NUCLEOTIDE SEQUENCE [LARGE SCALE GENOMIC DNA]</scope>
    <source>
        <strain evidence="4">DSM 41699</strain>
    </source>
</reference>
<evidence type="ECO:0000259" key="2">
    <source>
        <dbReference type="Pfam" id="PF13472"/>
    </source>
</evidence>
<evidence type="ECO:0000313" key="3">
    <source>
        <dbReference type="EMBL" id="MDT0466517.1"/>
    </source>
</evidence>
<dbReference type="GO" id="GO:0016787">
    <property type="term" value="F:hydrolase activity"/>
    <property type="evidence" value="ECO:0007669"/>
    <property type="project" value="UniProtKB-KW"/>
</dbReference>
<comment type="caution">
    <text evidence="3">The sequence shown here is derived from an EMBL/GenBank/DDBJ whole genome shotgun (WGS) entry which is preliminary data.</text>
</comment>
<gene>
    <name evidence="3" type="ORF">RM764_26520</name>
</gene>
<dbReference type="Pfam" id="PF13472">
    <property type="entry name" value="Lipase_GDSL_2"/>
    <property type="match status" value="1"/>
</dbReference>
<evidence type="ECO:0000256" key="1">
    <source>
        <dbReference type="SAM" id="SignalP"/>
    </source>
</evidence>
<feature type="domain" description="SGNH hydrolase-type esterase" evidence="2">
    <location>
        <begin position="213"/>
        <end position="399"/>
    </location>
</feature>
<keyword evidence="4" id="KW-1185">Reference proteome</keyword>
<protein>
    <submittedName>
        <fullName evidence="3">SGNH/GDSL hydrolase family protein</fullName>
    </submittedName>
</protein>
<dbReference type="Gene3D" id="3.40.50.1110">
    <property type="entry name" value="SGNH hydrolase"/>
    <property type="match status" value="1"/>
</dbReference>
<dbReference type="EMBL" id="JAVREY010000038">
    <property type="protein sequence ID" value="MDT0466517.1"/>
    <property type="molecule type" value="Genomic_DNA"/>
</dbReference>
<dbReference type="Proteomes" id="UP001183809">
    <property type="component" value="Unassembled WGS sequence"/>
</dbReference>
<keyword evidence="1" id="KW-0732">Signal</keyword>
<organism evidence="3 4">
    <name type="scientific">Streptomyces gibsoniae</name>
    <dbReference type="NCBI Taxonomy" id="3075529"/>
    <lineage>
        <taxon>Bacteria</taxon>
        <taxon>Bacillati</taxon>
        <taxon>Actinomycetota</taxon>
        <taxon>Actinomycetes</taxon>
        <taxon>Kitasatosporales</taxon>
        <taxon>Streptomycetaceae</taxon>
        <taxon>Streptomyces</taxon>
    </lineage>
</organism>
<dbReference type="InterPro" id="IPR053140">
    <property type="entry name" value="GDSL_Rv0518-like"/>
</dbReference>
<feature type="chain" id="PRO_5046353626" evidence="1">
    <location>
        <begin position="27"/>
        <end position="411"/>
    </location>
</feature>
<name>A0ABU2TZW7_9ACTN</name>
<accession>A0ABU2TZW7</accession>
<dbReference type="InterPro" id="IPR036514">
    <property type="entry name" value="SGNH_hydro_sf"/>
</dbReference>
<dbReference type="RefSeq" id="WP_311697978.1">
    <property type="nucleotide sequence ID" value="NZ_JAVREY010000038.1"/>
</dbReference>
<feature type="signal peptide" evidence="1">
    <location>
        <begin position="1"/>
        <end position="26"/>
    </location>
</feature>
<dbReference type="CDD" id="cd01830">
    <property type="entry name" value="XynE_like"/>
    <property type="match status" value="1"/>
</dbReference>
<dbReference type="SUPFAM" id="SSF52266">
    <property type="entry name" value="SGNH hydrolase"/>
    <property type="match status" value="1"/>
</dbReference>
<sequence length="411" mass="42968">MMHLPQLTGTRRRCLAIAALTTLSTAATFPGAVGRAETAPHWTGTWEAAASGTAPALPGTSIRNVVHVSVGGSAVRVRLSNRLGTAPLHLDTVTVAVQRAPEAGSAAAVPGSLRIATFAGAASVTVAPGQDRVTDPVHLAVPADANLLVTVHTSRDCGPATYHRTSLQRVFLATSGNRAADTSAAAYTGRVSHWYYVTGVDVLRTVIPDSVVALGDSLTDGDGSSYGTDRRWPDLLSGRLRRLLPAERRPGVLNAGISGNRLLRDGVGPSAVSRLDADVFSRTGVRTLIVLEGVNDLKGSPPETDPGAFVRAYRRIVARAHAHGIRVIGATLIPFGGHRAWTPAREDLRHVVNALIRSGVFDAVADFDAAVRDPARPDRLRPDYDSGDHLHLDDAGMAALAGAVDPTGLGG</sequence>
<keyword evidence="3" id="KW-0378">Hydrolase</keyword>
<dbReference type="PANTHER" id="PTHR43784">
    <property type="entry name" value="GDSL-LIKE LIPASE/ACYLHYDROLASE, PUTATIVE (AFU_ORTHOLOGUE AFUA_2G00820)-RELATED"/>
    <property type="match status" value="1"/>
</dbReference>
<dbReference type="InterPro" id="IPR013830">
    <property type="entry name" value="SGNH_hydro"/>
</dbReference>
<dbReference type="PANTHER" id="PTHR43784:SF2">
    <property type="entry name" value="GDSL-LIKE LIPASE_ACYLHYDROLASE, PUTATIVE (AFU_ORTHOLOGUE AFUA_2G00820)-RELATED"/>
    <property type="match status" value="1"/>
</dbReference>
<evidence type="ECO:0000313" key="4">
    <source>
        <dbReference type="Proteomes" id="UP001183809"/>
    </source>
</evidence>
<proteinExistence type="predicted"/>